<dbReference type="InterPro" id="IPR011044">
    <property type="entry name" value="Quino_amine_DH_bsu"/>
</dbReference>
<comment type="caution">
    <text evidence="4">The sequence shown here is derived from an EMBL/GenBank/DDBJ whole genome shotgun (WGS) entry which is preliminary data.</text>
</comment>
<protein>
    <submittedName>
        <fullName evidence="4">2952_t:CDS:1</fullName>
    </submittedName>
</protein>
<feature type="transmembrane region" description="Helical" evidence="3">
    <location>
        <begin position="844"/>
        <end position="864"/>
    </location>
</feature>
<dbReference type="GO" id="GO:0005262">
    <property type="term" value="F:calcium channel activity"/>
    <property type="evidence" value="ECO:0007669"/>
    <property type="project" value="TreeGrafter"/>
</dbReference>
<gene>
    <name evidence="4" type="ORF">DEBURN_LOCUS1099</name>
</gene>
<accession>A0A9N8V4C9</accession>
<keyword evidence="3" id="KW-0472">Membrane</keyword>
<feature type="transmembrane region" description="Helical" evidence="3">
    <location>
        <begin position="815"/>
        <end position="838"/>
    </location>
</feature>
<keyword evidence="3" id="KW-1133">Transmembrane helix</keyword>
<feature type="transmembrane region" description="Helical" evidence="3">
    <location>
        <begin position="871"/>
        <end position="899"/>
    </location>
</feature>
<name>A0A9N8V4C9_9GLOM</name>
<dbReference type="Proteomes" id="UP000789706">
    <property type="component" value="Unassembled WGS sequence"/>
</dbReference>
<dbReference type="PANTHER" id="PTHR10582">
    <property type="entry name" value="TRANSIENT RECEPTOR POTENTIAL ION CHANNEL PROTEIN"/>
    <property type="match status" value="1"/>
</dbReference>
<dbReference type="GO" id="GO:0098703">
    <property type="term" value="P:calcium ion import across plasma membrane"/>
    <property type="evidence" value="ECO:0007669"/>
    <property type="project" value="TreeGrafter"/>
</dbReference>
<organism evidence="4 5">
    <name type="scientific">Diversispora eburnea</name>
    <dbReference type="NCBI Taxonomy" id="1213867"/>
    <lineage>
        <taxon>Eukaryota</taxon>
        <taxon>Fungi</taxon>
        <taxon>Fungi incertae sedis</taxon>
        <taxon>Mucoromycota</taxon>
        <taxon>Glomeromycotina</taxon>
        <taxon>Glomeromycetes</taxon>
        <taxon>Diversisporales</taxon>
        <taxon>Diversisporaceae</taxon>
        <taxon>Diversispora</taxon>
    </lineage>
</organism>
<keyword evidence="5" id="KW-1185">Reference proteome</keyword>
<dbReference type="OrthoDB" id="2352140at2759"/>
<evidence type="ECO:0000256" key="3">
    <source>
        <dbReference type="SAM" id="Phobius"/>
    </source>
</evidence>
<keyword evidence="2" id="KW-0175">Coiled coil</keyword>
<feature type="transmembrane region" description="Helical" evidence="3">
    <location>
        <begin position="754"/>
        <end position="777"/>
    </location>
</feature>
<keyword evidence="3" id="KW-0812">Transmembrane</keyword>
<dbReference type="PANTHER" id="PTHR10582:SF2">
    <property type="entry name" value="INACTIVE"/>
    <property type="match status" value="1"/>
</dbReference>
<dbReference type="SUPFAM" id="SSF50969">
    <property type="entry name" value="YVTN repeat-like/Quinoprotein amine dehydrogenase"/>
    <property type="match status" value="1"/>
</dbReference>
<evidence type="ECO:0000313" key="4">
    <source>
        <dbReference type="EMBL" id="CAG8437028.1"/>
    </source>
</evidence>
<dbReference type="EMBL" id="CAJVPK010000043">
    <property type="protein sequence ID" value="CAG8437028.1"/>
    <property type="molecule type" value="Genomic_DNA"/>
</dbReference>
<dbReference type="GO" id="GO:0005886">
    <property type="term" value="C:plasma membrane"/>
    <property type="evidence" value="ECO:0007669"/>
    <property type="project" value="TreeGrafter"/>
</dbReference>
<dbReference type="AlphaFoldDB" id="A0A9N8V4C9"/>
<dbReference type="InterPro" id="IPR024862">
    <property type="entry name" value="TRPV"/>
</dbReference>
<feature type="transmembrane region" description="Helical" evidence="3">
    <location>
        <begin position="783"/>
        <end position="803"/>
    </location>
</feature>
<evidence type="ECO:0000313" key="5">
    <source>
        <dbReference type="Proteomes" id="UP000789706"/>
    </source>
</evidence>
<proteinExistence type="predicted"/>
<evidence type="ECO:0000256" key="1">
    <source>
        <dbReference type="ARBA" id="ARBA00022737"/>
    </source>
</evidence>
<evidence type="ECO:0000256" key="2">
    <source>
        <dbReference type="SAM" id="Coils"/>
    </source>
</evidence>
<keyword evidence="1" id="KW-0677">Repeat</keyword>
<sequence length="1100" mass="128353">MERRLIPSEKDNSIEGWNINSGHNKLQLDIHITFHNNFQDKFKLVGLEAVSDNKHVVVRVRRNNKKDPVNFEIINMMTKRLIYAKAPSIDKFASYKWSYQKNGDFIIVLKEPKYRAFIFSTTTHTYKLKNMIELTNFDNCIITLNGKLLVITKRVRYVLIQWDLENLEFEQQYILDWPLKPSTIDVQMNFDETLLAVTGKSPKDYPINDFIDKIYVYSTERGVLLKKYIYEDEVTVNKVYFIASKVGERLLILSSDDTNPNRCEMMDPYTLENPVDTRILFRHSEEYFDPFIVKDDDVIGVSEGQLWIQSLIKDDWINYLRSALKDYNEINSPSNGPILEKMIKDASEIFKYKSQDDDSEWAEREPLRKETFEGHLFRWILDCGQERIMLEAHRFDPDNGNWKPVGNPRNILPESHIEKEEVDPIFVVQCKLLNNEDLAIITPMGLFIWTVLPSKGIRLLYFWGDTEITYRKSYLGVAIILNKIQNYKLVFTGHTLPPPDFDHILNSYERFEIGRDAGKTYPFRELLLDYIEVHALLAYHGELLLKRMIFNHKDNWIEMLCDECVKKYLDDFIQLGFLSIIIASFPPLCQRHPSFVNKFMAKTALEIPLFTRDEVINNLSTASHLQACKSEIQIYEASHISRVLKYIQSASSNFAKNHPYYHVFFTALFIPYWPFLIYQFYQKAYNPDLYFQPTITLAIPMPKYATYPKNTRGCWDFIYPIKSPFNNLATANEVYKWWNGEALLNFKWNTYGKYYYYSLWLLYTIFLASFAIVATIPGDILDWNVAKGLLITTIALSGLHLLLEIRQFTIIPKTYITNFWNFFDIAAFLLPMISSIFWLQEKEMPVGIVTLSILMLEVKFLLFFRAIRFFGVYFAIILGAGARVFSFLLILGIIVIAFAHSLHLLLRPAESISLSTPTYNDDPNNPWNMVDTMYSTTSNGTISDSAVLTTLPGYDTNLFMDMETSLLAVYLMLNGRAIDAKNNHEAYLQQKAEIELVYLFPHQRRSKSWFPELIYYEAHVDQVRKTVRQVTAGDATTGGELPRLSPQLLRLLEMNEAESKSQEKRRIKEEEREKIDKMLETIEKLKVLLPQVQEATENAS</sequence>
<feature type="transmembrane region" description="Helical" evidence="3">
    <location>
        <begin position="660"/>
        <end position="681"/>
    </location>
</feature>
<reference evidence="4" key="1">
    <citation type="submission" date="2021-06" db="EMBL/GenBank/DDBJ databases">
        <authorList>
            <person name="Kallberg Y."/>
            <person name="Tangrot J."/>
            <person name="Rosling A."/>
        </authorList>
    </citation>
    <scope>NUCLEOTIDE SEQUENCE</scope>
    <source>
        <strain evidence="4">AZ414A</strain>
    </source>
</reference>
<feature type="coiled-coil region" evidence="2">
    <location>
        <begin position="1054"/>
        <end position="1088"/>
    </location>
</feature>